<dbReference type="GO" id="GO:0005525">
    <property type="term" value="F:GTP binding"/>
    <property type="evidence" value="ECO:0007669"/>
    <property type="project" value="UniProtKB-KW"/>
</dbReference>
<keyword evidence="6" id="KW-1185">Reference proteome</keyword>
<feature type="compositionally biased region" description="Basic residues" evidence="3">
    <location>
        <begin position="280"/>
        <end position="289"/>
    </location>
</feature>
<reference evidence="5" key="1">
    <citation type="journal article" date="2021" name="Genome Biol. Evol.">
        <title>The assembled and annotated genome of the fairy-ring fungus Marasmius oreades.</title>
        <authorList>
            <person name="Hiltunen M."/>
            <person name="Ament-Velasquez S.L."/>
            <person name="Johannesson H."/>
        </authorList>
    </citation>
    <scope>NUCLEOTIDE SEQUENCE</scope>
    <source>
        <strain evidence="5">03SP1</strain>
    </source>
</reference>
<dbReference type="InterPro" id="IPR006073">
    <property type="entry name" value="GTP-bd"/>
</dbReference>
<dbReference type="GO" id="GO:0005739">
    <property type="term" value="C:mitochondrion"/>
    <property type="evidence" value="ECO:0007669"/>
    <property type="project" value="TreeGrafter"/>
</dbReference>
<dbReference type="Pfam" id="PF01926">
    <property type="entry name" value="MMR_HSR1"/>
    <property type="match status" value="1"/>
</dbReference>
<evidence type="ECO:0000259" key="4">
    <source>
        <dbReference type="Pfam" id="PF01926"/>
    </source>
</evidence>
<organism evidence="5 6">
    <name type="scientific">Marasmius oreades</name>
    <name type="common">fairy-ring Marasmius</name>
    <dbReference type="NCBI Taxonomy" id="181124"/>
    <lineage>
        <taxon>Eukaryota</taxon>
        <taxon>Fungi</taxon>
        <taxon>Dikarya</taxon>
        <taxon>Basidiomycota</taxon>
        <taxon>Agaricomycotina</taxon>
        <taxon>Agaricomycetes</taxon>
        <taxon>Agaricomycetidae</taxon>
        <taxon>Agaricales</taxon>
        <taxon>Marasmiineae</taxon>
        <taxon>Marasmiaceae</taxon>
        <taxon>Marasmius</taxon>
    </lineage>
</organism>
<dbReference type="GeneID" id="66075285"/>
<dbReference type="SUPFAM" id="SSF52540">
    <property type="entry name" value="P-loop containing nucleoside triphosphate hydrolases"/>
    <property type="match status" value="1"/>
</dbReference>
<dbReference type="OrthoDB" id="269151at2759"/>
<comment type="caution">
    <text evidence="5">The sequence shown here is derived from an EMBL/GenBank/DDBJ whole genome shotgun (WGS) entry which is preliminary data.</text>
</comment>
<proteinExistence type="predicted"/>
<keyword evidence="2" id="KW-0342">GTP-binding</keyword>
<evidence type="ECO:0000256" key="2">
    <source>
        <dbReference type="ARBA" id="ARBA00023134"/>
    </source>
</evidence>
<feature type="region of interest" description="Disordered" evidence="3">
    <location>
        <begin position="256"/>
        <end position="289"/>
    </location>
</feature>
<keyword evidence="1" id="KW-0547">Nucleotide-binding</keyword>
<evidence type="ECO:0000256" key="3">
    <source>
        <dbReference type="SAM" id="MobiDB-lite"/>
    </source>
</evidence>
<evidence type="ECO:0000256" key="1">
    <source>
        <dbReference type="ARBA" id="ARBA00022741"/>
    </source>
</evidence>
<dbReference type="Proteomes" id="UP001049176">
    <property type="component" value="Chromosome 3"/>
</dbReference>
<evidence type="ECO:0000313" key="5">
    <source>
        <dbReference type="EMBL" id="KAG7095470.1"/>
    </source>
</evidence>
<dbReference type="PANTHER" id="PTHR45782:SF4">
    <property type="entry name" value="MITOCHONDRIAL RIBOSOME-ASSOCIATED GTPASE 1"/>
    <property type="match status" value="1"/>
</dbReference>
<accession>A0A9P7S5D4</accession>
<sequence>MEPFRRAMFNKLPDQEVVFASWHKPRDIRDLSNRLVNIAKRYPYATELNVLVIGMPNVGKSTLLNALRNLGIQGRTPKALRTSAQPGLTQNLSTRLKLSVDPLVYAFDSPGVMLPFLGQGQKGAERGVKLALIDPAYLTLLQEGTPPTTDLHQYLSALAKRMGMIKRGAELDLARAASHFVRWWREEGGLLAASSAPQLGGQSHLSQLDGASATQGWGFDFEWTVSPTDSEDDRDGASFVQRKMEACIENYIVESEKEEREEQNISSTQRKKQLNIAEKAKRKMKHSRR</sequence>
<dbReference type="Gene3D" id="3.40.50.300">
    <property type="entry name" value="P-loop containing nucleotide triphosphate hydrolases"/>
    <property type="match status" value="1"/>
</dbReference>
<gene>
    <name evidence="5" type="ORF">E1B28_006209</name>
</gene>
<protein>
    <recommendedName>
        <fullName evidence="4">G domain-containing protein</fullName>
    </recommendedName>
</protein>
<dbReference type="Gene3D" id="1.10.1580.10">
    <property type="match status" value="1"/>
</dbReference>
<dbReference type="GO" id="GO:0032543">
    <property type="term" value="P:mitochondrial translation"/>
    <property type="evidence" value="ECO:0007669"/>
    <property type="project" value="TreeGrafter"/>
</dbReference>
<dbReference type="InterPro" id="IPR023179">
    <property type="entry name" value="GTP-bd_ortho_bundle_sf"/>
</dbReference>
<dbReference type="AlphaFoldDB" id="A0A9P7S5D4"/>
<feature type="domain" description="G" evidence="4">
    <location>
        <begin position="50"/>
        <end position="119"/>
    </location>
</feature>
<dbReference type="GO" id="GO:0003924">
    <property type="term" value="F:GTPase activity"/>
    <property type="evidence" value="ECO:0007669"/>
    <property type="project" value="TreeGrafter"/>
</dbReference>
<dbReference type="PANTHER" id="PTHR45782">
    <property type="entry name" value="MITOCHONDRIAL RIBOSOME-ASSOCIATED GTPASE 1"/>
    <property type="match status" value="1"/>
</dbReference>
<dbReference type="RefSeq" id="XP_043011940.1">
    <property type="nucleotide sequence ID" value="XM_043150850.1"/>
</dbReference>
<name>A0A9P7S5D4_9AGAR</name>
<dbReference type="InterPro" id="IPR027417">
    <property type="entry name" value="P-loop_NTPase"/>
</dbReference>
<dbReference type="EMBL" id="CM032183">
    <property type="protein sequence ID" value="KAG7095470.1"/>
    <property type="molecule type" value="Genomic_DNA"/>
</dbReference>
<evidence type="ECO:0000313" key="6">
    <source>
        <dbReference type="Proteomes" id="UP001049176"/>
    </source>
</evidence>